<feature type="binding site" evidence="17">
    <location>
        <begin position="293"/>
        <end position="299"/>
    </location>
    <ligand>
        <name>NADP(+)</name>
        <dbReference type="ChEBI" id="CHEBI:58349"/>
    </ligand>
</feature>
<dbReference type="InterPro" id="IPR011549">
    <property type="entry name" value="RibD_C"/>
</dbReference>
<feature type="binding site" evidence="17">
    <location>
        <position position="220"/>
    </location>
    <ligand>
        <name>NADP(+)</name>
        <dbReference type="ChEBI" id="CHEBI:58349"/>
    </ligand>
</feature>
<evidence type="ECO:0000256" key="11">
    <source>
        <dbReference type="ARBA" id="ARBA00023002"/>
    </source>
</evidence>
<feature type="binding site" evidence="18">
    <location>
        <position position="74"/>
    </location>
    <ligand>
        <name>Zn(2+)</name>
        <dbReference type="ChEBI" id="CHEBI:29105"/>
        <note>catalytic</note>
    </ligand>
</feature>
<dbReference type="InterPro" id="IPR016193">
    <property type="entry name" value="Cytidine_deaminase-like"/>
</dbReference>
<dbReference type="InterPro" id="IPR050765">
    <property type="entry name" value="Riboflavin_Biosynth_HTPR"/>
</dbReference>
<sequence>MDEHYMRIALELAKKGCGWTNPNPMVGAVIVKDNQIISKGYHEKYGEYHAERNAILYCMESMKGGTMYVTLEPCCHYGKTPPCTEAIIKNGIKKVVIGSVDPNPAVAGGGIKILREHNIEVVTGVLEKECLELNHVFFHYIKTKLPYVVMKYAMTLDGKIATYTGESKWITGEKARNHVHKSRNHYSGIMVGINTVINDDPLLTCRLSNGKNPIRIICDSKLQIPLESKIVQSANRLETYIATGSTDNGKIKTLESFGCKVLIIPLKNGHIDLRELMKRIGEEGIDSILLEGGGTLNYAALTEGIVNRVQAYVAPKIFGGIMAISPVGGRGVEFPNDCINLELINQERFDQDLLLEYIVKR</sequence>
<dbReference type="SUPFAM" id="SSF53927">
    <property type="entry name" value="Cytidine deaminase-like"/>
    <property type="match status" value="1"/>
</dbReference>
<evidence type="ECO:0000256" key="1">
    <source>
        <dbReference type="ARBA" id="ARBA00002151"/>
    </source>
</evidence>
<dbReference type="Proteomes" id="UP000255036">
    <property type="component" value="Unassembled WGS sequence"/>
</dbReference>
<evidence type="ECO:0000256" key="4">
    <source>
        <dbReference type="ARBA" id="ARBA00005259"/>
    </source>
</evidence>
<evidence type="ECO:0000256" key="17">
    <source>
        <dbReference type="PIRSR" id="PIRSR006769-2"/>
    </source>
</evidence>
<feature type="binding site" evidence="17">
    <location>
        <position position="167"/>
    </location>
    <ligand>
        <name>substrate</name>
    </ligand>
</feature>
<evidence type="ECO:0000256" key="13">
    <source>
        <dbReference type="ARBA" id="ARBA00049861"/>
    </source>
</evidence>
<dbReference type="GO" id="GO:0050661">
    <property type="term" value="F:NADP binding"/>
    <property type="evidence" value="ECO:0007669"/>
    <property type="project" value="InterPro"/>
</dbReference>
<reference evidence="20 21" key="1">
    <citation type="submission" date="2018-07" db="EMBL/GenBank/DDBJ databases">
        <title>Anaerosacharophilus polymeroproducens gen. nov. sp. nov., an anaerobic bacterium isolated from salt field.</title>
        <authorList>
            <person name="Kim W."/>
            <person name="Yang S.-H."/>
            <person name="Oh J."/>
            <person name="Lee J.-H."/>
            <person name="Kwon K.K."/>
        </authorList>
    </citation>
    <scope>NUCLEOTIDE SEQUENCE [LARGE SCALE GENOMIC DNA]</scope>
    <source>
        <strain evidence="20 21">MCWD5</strain>
    </source>
</reference>
<comment type="cofactor">
    <cofactor evidence="15 18">
        <name>Zn(2+)</name>
        <dbReference type="ChEBI" id="CHEBI:29105"/>
    </cofactor>
    <text evidence="15 18">Binds 1 zinc ion.</text>
</comment>
<dbReference type="Pfam" id="PF00383">
    <property type="entry name" value="dCMP_cyt_deam_1"/>
    <property type="match status" value="1"/>
</dbReference>
<dbReference type="NCBIfam" id="TIGR00227">
    <property type="entry name" value="ribD_Cterm"/>
    <property type="match status" value="1"/>
</dbReference>
<feature type="binding site" evidence="17">
    <location>
        <position position="169"/>
    </location>
    <ligand>
        <name>NADP(+)</name>
        <dbReference type="ChEBI" id="CHEBI:58349"/>
    </ligand>
</feature>
<evidence type="ECO:0000256" key="9">
    <source>
        <dbReference type="ARBA" id="ARBA00022833"/>
    </source>
</evidence>
<feature type="binding site" evidence="17">
    <location>
        <position position="195"/>
    </location>
    <ligand>
        <name>NADP(+)</name>
        <dbReference type="ChEBI" id="CHEBI:58349"/>
    </ligand>
</feature>
<dbReference type="GO" id="GO:0009231">
    <property type="term" value="P:riboflavin biosynthetic process"/>
    <property type="evidence" value="ECO:0007669"/>
    <property type="project" value="UniProtKB-UniPathway"/>
</dbReference>
<keyword evidence="21" id="KW-1185">Reference proteome</keyword>
<dbReference type="InterPro" id="IPR024072">
    <property type="entry name" value="DHFR-like_dom_sf"/>
</dbReference>
<dbReference type="PROSITE" id="PS51747">
    <property type="entry name" value="CYT_DCMP_DEAMINASES_2"/>
    <property type="match status" value="1"/>
</dbReference>
<evidence type="ECO:0000256" key="7">
    <source>
        <dbReference type="ARBA" id="ARBA00022723"/>
    </source>
</evidence>
<feature type="binding site" evidence="17">
    <location>
        <position position="203"/>
    </location>
    <ligand>
        <name>substrate</name>
    </ligand>
</feature>
<evidence type="ECO:0000256" key="3">
    <source>
        <dbReference type="ARBA" id="ARBA00004910"/>
    </source>
</evidence>
<evidence type="ECO:0000256" key="18">
    <source>
        <dbReference type="PIRSR" id="PIRSR006769-3"/>
    </source>
</evidence>
<dbReference type="InterPro" id="IPR004794">
    <property type="entry name" value="Eubact_RibD"/>
</dbReference>
<organism evidence="20 21">
    <name type="scientific">Anaerosacchariphilus polymeriproducens</name>
    <dbReference type="NCBI Taxonomy" id="1812858"/>
    <lineage>
        <taxon>Bacteria</taxon>
        <taxon>Bacillati</taxon>
        <taxon>Bacillota</taxon>
        <taxon>Clostridia</taxon>
        <taxon>Lachnospirales</taxon>
        <taxon>Lachnospiraceae</taxon>
        <taxon>Anaerosacchariphilus</taxon>
    </lineage>
</organism>
<dbReference type="EC" id="1.1.1.193" evidence="15"/>
<dbReference type="Gene3D" id="3.40.430.10">
    <property type="entry name" value="Dihydrofolate Reductase, subunit A"/>
    <property type="match status" value="1"/>
</dbReference>
<dbReference type="PANTHER" id="PTHR38011">
    <property type="entry name" value="DIHYDROFOLATE REDUCTASE FAMILY PROTEIN (AFU_ORTHOLOGUE AFUA_8G06820)"/>
    <property type="match status" value="1"/>
</dbReference>
<dbReference type="PIRSF" id="PIRSF006769">
    <property type="entry name" value="RibD"/>
    <property type="match status" value="1"/>
</dbReference>
<evidence type="ECO:0000313" key="21">
    <source>
        <dbReference type="Proteomes" id="UP000255036"/>
    </source>
</evidence>
<name>A0A371AWI9_9FIRM</name>
<comment type="similarity">
    <text evidence="4 15">In the N-terminal section; belongs to the cytidine and deoxycytidylate deaminase family.</text>
</comment>
<dbReference type="GO" id="GO:0008703">
    <property type="term" value="F:5-amino-6-(5-phosphoribosylamino)uracil reductase activity"/>
    <property type="evidence" value="ECO:0007669"/>
    <property type="project" value="UniProtKB-EC"/>
</dbReference>
<keyword evidence="6 15" id="KW-0686">Riboflavin biosynthesis</keyword>
<comment type="catalytic activity">
    <reaction evidence="14 15">
        <text>2,5-diamino-6-hydroxy-4-(5-phosphoribosylamino)-pyrimidine + H2O + H(+) = 5-amino-6-(5-phospho-D-ribosylamino)uracil + NH4(+)</text>
        <dbReference type="Rhea" id="RHEA:21868"/>
        <dbReference type="ChEBI" id="CHEBI:15377"/>
        <dbReference type="ChEBI" id="CHEBI:15378"/>
        <dbReference type="ChEBI" id="CHEBI:28938"/>
        <dbReference type="ChEBI" id="CHEBI:58453"/>
        <dbReference type="ChEBI" id="CHEBI:58614"/>
        <dbReference type="EC" id="3.5.4.26"/>
    </reaction>
</comment>
<dbReference type="InterPro" id="IPR002125">
    <property type="entry name" value="CMP_dCMP_dom"/>
</dbReference>
<dbReference type="GO" id="GO:0008270">
    <property type="term" value="F:zinc ion binding"/>
    <property type="evidence" value="ECO:0007669"/>
    <property type="project" value="InterPro"/>
</dbReference>
<evidence type="ECO:0000256" key="6">
    <source>
        <dbReference type="ARBA" id="ARBA00022619"/>
    </source>
</evidence>
<keyword evidence="10 15" id="KW-0521">NADP</keyword>
<evidence type="ECO:0000313" key="20">
    <source>
        <dbReference type="EMBL" id="RDU23899.1"/>
    </source>
</evidence>
<dbReference type="PROSITE" id="PS00903">
    <property type="entry name" value="CYT_DCMP_DEAMINASES_1"/>
    <property type="match status" value="1"/>
</dbReference>
<keyword evidence="12" id="KW-0511">Multifunctional enzyme</keyword>
<dbReference type="EC" id="3.5.4.26" evidence="15"/>
<dbReference type="GO" id="GO:0008835">
    <property type="term" value="F:diaminohydroxyphosphoribosylaminopyrimidine deaminase activity"/>
    <property type="evidence" value="ECO:0007669"/>
    <property type="project" value="UniProtKB-EC"/>
</dbReference>
<dbReference type="AlphaFoldDB" id="A0A371AWI9"/>
<dbReference type="PANTHER" id="PTHR38011:SF7">
    <property type="entry name" value="2,5-DIAMINO-6-RIBOSYLAMINO-4(3H)-PYRIMIDINONE 5'-PHOSPHATE REDUCTASE"/>
    <property type="match status" value="1"/>
</dbReference>
<feature type="binding site" evidence="17">
    <location>
        <position position="199"/>
    </location>
    <ligand>
        <name>NADP(+)</name>
        <dbReference type="ChEBI" id="CHEBI:58349"/>
    </ligand>
</feature>
<keyword evidence="9 15" id="KW-0862">Zinc</keyword>
<dbReference type="NCBIfam" id="TIGR00326">
    <property type="entry name" value="eubact_ribD"/>
    <property type="match status" value="1"/>
</dbReference>
<dbReference type="UniPathway" id="UPA00275">
    <property type="reaction ID" value="UER00401"/>
</dbReference>
<comment type="function">
    <text evidence="1 15">Converts 2,5-diamino-6-(ribosylamino)-4(3h)-pyrimidinone 5'-phosphate into 5-amino-6-(ribosylamino)-2,4(1h,3h)-pyrimidinedione 5'-phosphate.</text>
</comment>
<dbReference type="OrthoDB" id="9800865at2"/>
<comment type="pathway">
    <text evidence="3 15">Cofactor biosynthesis; riboflavin biosynthesis; 5-amino-6-(D-ribitylamino)uracil from GTP: step 3/4.</text>
</comment>
<evidence type="ECO:0000256" key="2">
    <source>
        <dbReference type="ARBA" id="ARBA00004882"/>
    </source>
</evidence>
<evidence type="ECO:0000256" key="16">
    <source>
        <dbReference type="PIRSR" id="PIRSR006769-1"/>
    </source>
</evidence>
<evidence type="ECO:0000256" key="12">
    <source>
        <dbReference type="ARBA" id="ARBA00023268"/>
    </source>
</evidence>
<dbReference type="Gene3D" id="3.40.140.10">
    <property type="entry name" value="Cytidine Deaminase, domain 2"/>
    <property type="match status" value="1"/>
</dbReference>
<dbReference type="RefSeq" id="WP_115481332.1">
    <property type="nucleotide sequence ID" value="NZ_QRCT01000016.1"/>
</dbReference>
<dbReference type="EMBL" id="QRCT01000016">
    <property type="protein sequence ID" value="RDU23899.1"/>
    <property type="molecule type" value="Genomic_DNA"/>
</dbReference>
<evidence type="ECO:0000256" key="8">
    <source>
        <dbReference type="ARBA" id="ARBA00022801"/>
    </source>
</evidence>
<evidence type="ECO:0000256" key="5">
    <source>
        <dbReference type="ARBA" id="ARBA00007417"/>
    </source>
</evidence>
<comment type="pathway">
    <text evidence="2 15">Cofactor biosynthesis; riboflavin biosynthesis; 5-amino-6-(D-ribitylamino)uracil from GTP: step 2/4.</text>
</comment>
<comment type="catalytic activity">
    <reaction evidence="13 15">
        <text>5-amino-6-(5-phospho-D-ribitylamino)uracil + NADP(+) = 5-amino-6-(5-phospho-D-ribosylamino)uracil + NADPH + H(+)</text>
        <dbReference type="Rhea" id="RHEA:17845"/>
        <dbReference type="ChEBI" id="CHEBI:15378"/>
        <dbReference type="ChEBI" id="CHEBI:57783"/>
        <dbReference type="ChEBI" id="CHEBI:58349"/>
        <dbReference type="ChEBI" id="CHEBI:58421"/>
        <dbReference type="ChEBI" id="CHEBI:58453"/>
        <dbReference type="EC" id="1.1.1.193"/>
    </reaction>
</comment>
<comment type="similarity">
    <text evidence="5 15">In the C-terminal section; belongs to the HTP reductase family.</text>
</comment>
<dbReference type="InterPro" id="IPR016192">
    <property type="entry name" value="APOBEC/CMP_deaminase_Zn-bd"/>
</dbReference>
<protein>
    <recommendedName>
        <fullName evidence="15">Riboflavin biosynthesis protein RibD</fullName>
    </recommendedName>
    <domain>
        <recommendedName>
            <fullName evidence="15">Diaminohydroxyphosphoribosylaminopyrimidine deaminase</fullName>
            <shortName evidence="15">DRAP deaminase</shortName>
            <ecNumber evidence="15">3.5.4.26</ecNumber>
        </recommendedName>
        <alternativeName>
            <fullName evidence="15">Riboflavin-specific deaminase</fullName>
        </alternativeName>
    </domain>
    <domain>
        <recommendedName>
            <fullName evidence="15">5-amino-6-(5-phosphoribosylamino)uracil reductase</fullName>
            <ecNumber evidence="15">1.1.1.193</ecNumber>
        </recommendedName>
        <alternativeName>
            <fullName evidence="15">HTP reductase</fullName>
        </alternativeName>
    </domain>
</protein>
<feature type="active site" description="Proton donor" evidence="16">
    <location>
        <position position="51"/>
    </location>
</feature>
<feature type="binding site" evidence="17">
    <location>
        <position position="206"/>
    </location>
    <ligand>
        <name>substrate</name>
    </ligand>
</feature>
<feature type="domain" description="CMP/dCMP-type deaminase" evidence="19">
    <location>
        <begin position="1"/>
        <end position="122"/>
    </location>
</feature>
<dbReference type="SUPFAM" id="SSF53597">
    <property type="entry name" value="Dihydrofolate reductase-like"/>
    <property type="match status" value="1"/>
</dbReference>
<keyword evidence="8 15" id="KW-0378">Hydrolase</keyword>
<feature type="binding site" evidence="17">
    <location>
        <position position="291"/>
    </location>
    <ligand>
        <name>substrate</name>
    </ligand>
</feature>
<feature type="binding site" evidence="18">
    <location>
        <position position="83"/>
    </location>
    <ligand>
        <name>Zn(2+)</name>
        <dbReference type="ChEBI" id="CHEBI:29105"/>
        <note>catalytic</note>
    </ligand>
</feature>
<evidence type="ECO:0000256" key="10">
    <source>
        <dbReference type="ARBA" id="ARBA00022857"/>
    </source>
</evidence>
<feature type="binding site" evidence="17">
    <location>
        <position position="183"/>
    </location>
    <ligand>
        <name>substrate</name>
    </ligand>
</feature>
<proteinExistence type="inferred from homology"/>
<dbReference type="InterPro" id="IPR002734">
    <property type="entry name" value="RibDG_C"/>
</dbReference>
<accession>A0A371AWI9</accession>
<keyword evidence="11 15" id="KW-0560">Oxidoreductase</keyword>
<gene>
    <name evidence="20" type="primary">ribD</name>
    <name evidence="20" type="ORF">DWV06_06270</name>
</gene>
<evidence type="ECO:0000259" key="19">
    <source>
        <dbReference type="PROSITE" id="PS51747"/>
    </source>
</evidence>
<feature type="binding site" evidence="18">
    <location>
        <position position="49"/>
    </location>
    <ligand>
        <name>Zn(2+)</name>
        <dbReference type="ChEBI" id="CHEBI:29105"/>
        <note>catalytic</note>
    </ligand>
</feature>
<dbReference type="FunFam" id="3.40.140.10:FF:000025">
    <property type="entry name" value="Riboflavin biosynthesis protein RibD"/>
    <property type="match status" value="1"/>
</dbReference>
<dbReference type="CDD" id="cd01284">
    <property type="entry name" value="Riboflavin_deaminase-reductase"/>
    <property type="match status" value="1"/>
</dbReference>
<evidence type="ECO:0000256" key="14">
    <source>
        <dbReference type="ARBA" id="ARBA00049886"/>
    </source>
</evidence>
<comment type="caution">
    <text evidence="20">The sequence shown here is derived from an EMBL/GenBank/DDBJ whole genome shotgun (WGS) entry which is preliminary data.</text>
</comment>
<evidence type="ECO:0000256" key="15">
    <source>
        <dbReference type="PIRNR" id="PIRNR006769"/>
    </source>
</evidence>
<feature type="binding site" evidence="17">
    <location>
        <position position="153"/>
    </location>
    <ligand>
        <name>NADP(+)</name>
        <dbReference type="ChEBI" id="CHEBI:58349"/>
    </ligand>
</feature>
<keyword evidence="7 15" id="KW-0479">Metal-binding</keyword>
<dbReference type="Pfam" id="PF01872">
    <property type="entry name" value="RibD_C"/>
    <property type="match status" value="1"/>
</dbReference>